<dbReference type="EMBL" id="FNFF01000008">
    <property type="protein sequence ID" value="SDK54071.1"/>
    <property type="molecule type" value="Genomic_DNA"/>
</dbReference>
<reference evidence="11 12" key="1">
    <citation type="submission" date="2016-10" db="EMBL/GenBank/DDBJ databases">
        <authorList>
            <person name="de Groot N.N."/>
        </authorList>
    </citation>
    <scope>NUCLEOTIDE SEQUENCE [LARGE SCALE GENOMIC DNA]</scope>
    <source>
        <strain evidence="11 12">CGMCC 4.5727</strain>
    </source>
</reference>
<evidence type="ECO:0000259" key="9">
    <source>
        <dbReference type="PROSITE" id="PS51085"/>
    </source>
</evidence>
<accession>A0A1G9CQT4</accession>
<feature type="domain" description="2Fe-2S ferredoxin-type" evidence="9">
    <location>
        <begin position="286"/>
        <end position="375"/>
    </location>
</feature>
<dbReference type="Pfam" id="PF00175">
    <property type="entry name" value="NAD_binding_1"/>
    <property type="match status" value="1"/>
</dbReference>
<organism evidence="11 12">
    <name type="scientific">Streptomyces indicus</name>
    <dbReference type="NCBI Taxonomy" id="417292"/>
    <lineage>
        <taxon>Bacteria</taxon>
        <taxon>Bacillati</taxon>
        <taxon>Actinomycetota</taxon>
        <taxon>Actinomycetes</taxon>
        <taxon>Kitasatosporales</taxon>
        <taxon>Streptomycetaceae</taxon>
        <taxon>Streptomyces</taxon>
    </lineage>
</organism>
<dbReference type="STRING" id="417292.SAMN05421806_108258"/>
<dbReference type="Proteomes" id="UP000199155">
    <property type="component" value="Unassembled WGS sequence"/>
</dbReference>
<dbReference type="AlphaFoldDB" id="A0A1G9CQT4"/>
<evidence type="ECO:0000256" key="6">
    <source>
        <dbReference type="ARBA" id="ARBA00023002"/>
    </source>
</evidence>
<dbReference type="CDD" id="cd06214">
    <property type="entry name" value="PA_degradation_oxidoreductase_like"/>
    <property type="match status" value="1"/>
</dbReference>
<dbReference type="InterPro" id="IPR001433">
    <property type="entry name" value="OxRdtase_FAD/NAD-bd"/>
</dbReference>
<dbReference type="SUPFAM" id="SSF63380">
    <property type="entry name" value="Riboflavin synthase domain-like"/>
    <property type="match status" value="1"/>
</dbReference>
<dbReference type="PANTHER" id="PTHR47354:SF8">
    <property type="entry name" value="1,2-PHENYLACETYL-COA EPOXIDASE, SUBUNIT E"/>
    <property type="match status" value="1"/>
</dbReference>
<dbReference type="InterPro" id="IPR017938">
    <property type="entry name" value="Riboflavin_synthase-like_b-brl"/>
</dbReference>
<evidence type="ECO:0000256" key="7">
    <source>
        <dbReference type="ARBA" id="ARBA00023004"/>
    </source>
</evidence>
<keyword evidence="5" id="KW-0274">FAD</keyword>
<dbReference type="Gene3D" id="2.40.30.10">
    <property type="entry name" value="Translation factors"/>
    <property type="match status" value="1"/>
</dbReference>
<name>A0A1G9CQT4_9ACTN</name>
<keyword evidence="7" id="KW-0408">Iron</keyword>
<keyword evidence="6" id="KW-0560">Oxidoreductase</keyword>
<keyword evidence="3" id="KW-0001">2Fe-2S</keyword>
<dbReference type="Gene3D" id="3.10.20.30">
    <property type="match status" value="1"/>
</dbReference>
<evidence type="ECO:0000256" key="2">
    <source>
        <dbReference type="ARBA" id="ARBA00022630"/>
    </source>
</evidence>
<evidence type="ECO:0000256" key="4">
    <source>
        <dbReference type="ARBA" id="ARBA00022723"/>
    </source>
</evidence>
<dbReference type="InterPro" id="IPR012675">
    <property type="entry name" value="Beta-grasp_dom_sf"/>
</dbReference>
<sequence>MTAGKSRFHGLRVSAVDRLTDDSVALTFAVPPELRAEYRYAPGQHLAIRRRASGAEGAEGAAAGATPAGAAGGGEIRRTYSVCSPVLGADGPAEVRVGVRLVEGGEFSTYANKEIAVGDLLDVMTPAGRFTLEPRPGHFAAIVGGSGITPVLSIVSTLLARQPEARFCLIRSDRTAASTMFLEEVADLKDRYPQRFQLVTVLSREEQQAGLPSGRLDEERLSGLLPALLPVGEIDGWFLCGPLGLVQGAERALRGLGVRRARIHEEIFYVDAAPAAPAPASAPTHSTVTAQLDGRSGSWPVREGESLLETVLRNRPDAPYACKGGVCGTCRAFLVDGEVRMDRNYALEPEETEAGYVLACQSHPATERVELDFDR</sequence>
<dbReference type="InterPro" id="IPR050415">
    <property type="entry name" value="MRET"/>
</dbReference>
<dbReference type="PROSITE" id="PS51384">
    <property type="entry name" value="FAD_FR"/>
    <property type="match status" value="1"/>
</dbReference>
<protein>
    <submittedName>
        <fullName evidence="11">Ring-1,2-phenylacetyl-CoA epoxidase subunit PaaE</fullName>
    </submittedName>
</protein>
<keyword evidence="2" id="KW-0285">Flavoprotein</keyword>
<dbReference type="GO" id="GO:0051537">
    <property type="term" value="F:2 iron, 2 sulfur cluster binding"/>
    <property type="evidence" value="ECO:0007669"/>
    <property type="project" value="UniProtKB-KW"/>
</dbReference>
<evidence type="ECO:0000259" key="10">
    <source>
        <dbReference type="PROSITE" id="PS51384"/>
    </source>
</evidence>
<dbReference type="PRINTS" id="PR00409">
    <property type="entry name" value="PHDIOXRDTASE"/>
</dbReference>
<dbReference type="InterPro" id="IPR017927">
    <property type="entry name" value="FAD-bd_FR_type"/>
</dbReference>
<dbReference type="InterPro" id="IPR006058">
    <property type="entry name" value="2Fe2S_fd_BS"/>
</dbReference>
<dbReference type="InterPro" id="IPR001041">
    <property type="entry name" value="2Fe-2S_ferredoxin-type"/>
</dbReference>
<keyword evidence="4" id="KW-0479">Metal-binding</keyword>
<dbReference type="SUPFAM" id="SSF54292">
    <property type="entry name" value="2Fe-2S ferredoxin-like"/>
    <property type="match status" value="1"/>
</dbReference>
<dbReference type="GO" id="GO:0046872">
    <property type="term" value="F:metal ion binding"/>
    <property type="evidence" value="ECO:0007669"/>
    <property type="project" value="UniProtKB-KW"/>
</dbReference>
<dbReference type="InterPro" id="IPR039261">
    <property type="entry name" value="FNR_nucleotide-bd"/>
</dbReference>
<dbReference type="GO" id="GO:0016491">
    <property type="term" value="F:oxidoreductase activity"/>
    <property type="evidence" value="ECO:0007669"/>
    <property type="project" value="UniProtKB-KW"/>
</dbReference>
<evidence type="ECO:0000256" key="8">
    <source>
        <dbReference type="ARBA" id="ARBA00023014"/>
    </source>
</evidence>
<gene>
    <name evidence="11" type="ORF">SAMN05421806_108258</name>
</gene>
<evidence type="ECO:0000313" key="11">
    <source>
        <dbReference type="EMBL" id="SDK54071.1"/>
    </source>
</evidence>
<evidence type="ECO:0000256" key="3">
    <source>
        <dbReference type="ARBA" id="ARBA00022714"/>
    </source>
</evidence>
<keyword evidence="12" id="KW-1185">Reference proteome</keyword>
<dbReference type="PROSITE" id="PS51085">
    <property type="entry name" value="2FE2S_FER_2"/>
    <property type="match status" value="1"/>
</dbReference>
<dbReference type="OrthoDB" id="9796486at2"/>
<dbReference type="CDD" id="cd00207">
    <property type="entry name" value="fer2"/>
    <property type="match status" value="1"/>
</dbReference>
<dbReference type="InterPro" id="IPR036010">
    <property type="entry name" value="2Fe-2S_ferredoxin-like_sf"/>
</dbReference>
<keyword evidence="8" id="KW-0411">Iron-sulfur</keyword>
<evidence type="ECO:0000256" key="5">
    <source>
        <dbReference type="ARBA" id="ARBA00022827"/>
    </source>
</evidence>
<dbReference type="GO" id="GO:0050660">
    <property type="term" value="F:flavin adenine dinucleotide binding"/>
    <property type="evidence" value="ECO:0007669"/>
    <property type="project" value="TreeGrafter"/>
</dbReference>
<dbReference type="PANTHER" id="PTHR47354">
    <property type="entry name" value="NADH OXIDOREDUCTASE HCR"/>
    <property type="match status" value="1"/>
</dbReference>
<proteinExistence type="predicted"/>
<evidence type="ECO:0000256" key="1">
    <source>
        <dbReference type="ARBA" id="ARBA00001974"/>
    </source>
</evidence>
<dbReference type="RefSeq" id="WP_093612679.1">
    <property type="nucleotide sequence ID" value="NZ_FNFF01000008.1"/>
</dbReference>
<dbReference type="Gene3D" id="3.40.50.80">
    <property type="entry name" value="Nucleotide-binding domain of ferredoxin-NADP reductase (FNR) module"/>
    <property type="match status" value="1"/>
</dbReference>
<dbReference type="SUPFAM" id="SSF52343">
    <property type="entry name" value="Ferredoxin reductase-like, C-terminal NADP-linked domain"/>
    <property type="match status" value="1"/>
</dbReference>
<comment type="cofactor">
    <cofactor evidence="1">
        <name>FAD</name>
        <dbReference type="ChEBI" id="CHEBI:57692"/>
    </cofactor>
</comment>
<feature type="domain" description="FAD-binding FR-type" evidence="10">
    <location>
        <begin position="6"/>
        <end position="133"/>
    </location>
</feature>
<dbReference type="Pfam" id="PF00111">
    <property type="entry name" value="Fer2"/>
    <property type="match status" value="1"/>
</dbReference>
<evidence type="ECO:0000313" key="12">
    <source>
        <dbReference type="Proteomes" id="UP000199155"/>
    </source>
</evidence>
<dbReference type="PROSITE" id="PS00197">
    <property type="entry name" value="2FE2S_FER_1"/>
    <property type="match status" value="1"/>
</dbReference>